<feature type="region of interest" description="Disordered" evidence="5">
    <location>
        <begin position="79"/>
        <end position="165"/>
    </location>
</feature>
<gene>
    <name evidence="7" type="ORF">Fot_39849</name>
</gene>
<keyword evidence="1" id="KW-0479">Metal-binding</keyword>
<accession>A0ABD1S5U6</accession>
<sequence>MSNKGCELCSNPARMFCESDQASLCWDCDEKVHGANFLVAKHSRSLLCHVCQSPTSWKAAGLKLGPTVSICHTCAENQVTTQRRNEDEEEDEDGDSQESETDTDGEEHYSDSDGYDYVEDEEEEEEDGENQVVPWSNSSYTPPSPLPPPPVASSSSSDADNVSFTSFKRMRDNPFEYEDEDGCCSSQLESKFAASNLASDHCFQESEIAGSSNPFRPLKLQRADTTAEEAPIKSRTAEIIGSLRRLQKEVVSGEGDASAMILGISKLTRDS</sequence>
<dbReference type="SMART" id="SM00336">
    <property type="entry name" value="BBOX"/>
    <property type="match status" value="1"/>
</dbReference>
<feature type="compositionally biased region" description="Low complexity" evidence="5">
    <location>
        <begin position="152"/>
        <end position="165"/>
    </location>
</feature>
<evidence type="ECO:0000313" key="7">
    <source>
        <dbReference type="EMBL" id="KAL2496092.1"/>
    </source>
</evidence>
<keyword evidence="8" id="KW-1185">Reference proteome</keyword>
<feature type="compositionally biased region" description="Pro residues" evidence="5">
    <location>
        <begin position="142"/>
        <end position="151"/>
    </location>
</feature>
<dbReference type="PANTHER" id="PTHR31717:SF60">
    <property type="entry name" value="B-BOX TYPE ZINC FINGER FAMILY PROTEIN"/>
    <property type="match status" value="1"/>
</dbReference>
<evidence type="ECO:0000256" key="3">
    <source>
        <dbReference type="ARBA" id="ARBA00022833"/>
    </source>
</evidence>
<evidence type="ECO:0000256" key="2">
    <source>
        <dbReference type="ARBA" id="ARBA00022771"/>
    </source>
</evidence>
<evidence type="ECO:0000256" key="1">
    <source>
        <dbReference type="ARBA" id="ARBA00022723"/>
    </source>
</evidence>
<keyword evidence="2 4" id="KW-0863">Zinc-finger</keyword>
<dbReference type="InterPro" id="IPR049808">
    <property type="entry name" value="CONSTANS-like_Bbox1"/>
</dbReference>
<evidence type="ECO:0000256" key="4">
    <source>
        <dbReference type="PROSITE-ProRule" id="PRU00024"/>
    </source>
</evidence>
<dbReference type="EMBL" id="JBFOLJ010000011">
    <property type="protein sequence ID" value="KAL2496092.1"/>
    <property type="molecule type" value="Genomic_DNA"/>
</dbReference>
<keyword evidence="3" id="KW-0862">Zinc</keyword>
<dbReference type="Pfam" id="PF00643">
    <property type="entry name" value="zf-B_box"/>
    <property type="match status" value="1"/>
</dbReference>
<evidence type="ECO:0000256" key="5">
    <source>
        <dbReference type="SAM" id="MobiDB-lite"/>
    </source>
</evidence>
<feature type="compositionally biased region" description="Acidic residues" evidence="5">
    <location>
        <begin position="113"/>
        <end position="129"/>
    </location>
</feature>
<organism evidence="7 8">
    <name type="scientific">Forsythia ovata</name>
    <dbReference type="NCBI Taxonomy" id="205694"/>
    <lineage>
        <taxon>Eukaryota</taxon>
        <taxon>Viridiplantae</taxon>
        <taxon>Streptophyta</taxon>
        <taxon>Embryophyta</taxon>
        <taxon>Tracheophyta</taxon>
        <taxon>Spermatophyta</taxon>
        <taxon>Magnoliopsida</taxon>
        <taxon>eudicotyledons</taxon>
        <taxon>Gunneridae</taxon>
        <taxon>Pentapetalae</taxon>
        <taxon>asterids</taxon>
        <taxon>lamiids</taxon>
        <taxon>Lamiales</taxon>
        <taxon>Oleaceae</taxon>
        <taxon>Forsythieae</taxon>
        <taxon>Forsythia</taxon>
    </lineage>
</organism>
<proteinExistence type="predicted"/>
<feature type="compositionally biased region" description="Acidic residues" evidence="5">
    <location>
        <begin position="87"/>
        <end position="105"/>
    </location>
</feature>
<dbReference type="InterPro" id="IPR000315">
    <property type="entry name" value="Znf_B-box"/>
</dbReference>
<dbReference type="PROSITE" id="PS50119">
    <property type="entry name" value="ZF_BBOX"/>
    <property type="match status" value="1"/>
</dbReference>
<dbReference type="AlphaFoldDB" id="A0ABD1S5U6"/>
<comment type="caution">
    <text evidence="7">The sequence shown here is derived from an EMBL/GenBank/DDBJ whole genome shotgun (WGS) entry which is preliminary data.</text>
</comment>
<dbReference type="GO" id="GO:0008270">
    <property type="term" value="F:zinc ion binding"/>
    <property type="evidence" value="ECO:0007669"/>
    <property type="project" value="UniProtKB-KW"/>
</dbReference>
<name>A0ABD1S5U6_9LAMI</name>
<feature type="domain" description="B box-type" evidence="6">
    <location>
        <begin position="1"/>
        <end position="47"/>
    </location>
</feature>
<reference evidence="8" key="1">
    <citation type="submission" date="2024-07" db="EMBL/GenBank/DDBJ databases">
        <title>Two chromosome-level genome assemblies of Korean endemic species Abeliophyllum distichum and Forsythia ovata (Oleaceae).</title>
        <authorList>
            <person name="Jang H."/>
        </authorList>
    </citation>
    <scope>NUCLEOTIDE SEQUENCE [LARGE SCALE GENOMIC DNA]</scope>
</reference>
<protein>
    <recommendedName>
        <fullName evidence="6">B box-type domain-containing protein</fullName>
    </recommendedName>
</protein>
<evidence type="ECO:0000313" key="8">
    <source>
        <dbReference type="Proteomes" id="UP001604277"/>
    </source>
</evidence>
<dbReference type="Proteomes" id="UP001604277">
    <property type="component" value="Unassembled WGS sequence"/>
</dbReference>
<dbReference type="CDD" id="cd19821">
    <property type="entry name" value="Bbox1_BBX-like"/>
    <property type="match status" value="1"/>
</dbReference>
<dbReference type="PANTHER" id="PTHR31717">
    <property type="entry name" value="ZINC FINGER PROTEIN CONSTANS-LIKE 10"/>
    <property type="match status" value="1"/>
</dbReference>
<evidence type="ECO:0000259" key="6">
    <source>
        <dbReference type="PROSITE" id="PS50119"/>
    </source>
</evidence>